<dbReference type="InterPro" id="IPR015500">
    <property type="entry name" value="Peptidase_S8_subtilisin-rel"/>
</dbReference>
<dbReference type="Gene3D" id="3.40.50.200">
    <property type="entry name" value="Peptidase S8/S53 domain"/>
    <property type="match status" value="1"/>
</dbReference>
<proteinExistence type="inferred from homology"/>
<feature type="compositionally biased region" description="Low complexity" evidence="6">
    <location>
        <begin position="781"/>
        <end position="793"/>
    </location>
</feature>
<comment type="caution">
    <text evidence="9">The sequence shown here is derived from an EMBL/GenBank/DDBJ whole genome shotgun (WGS) entry which is preliminary data.</text>
</comment>
<feature type="active site" description="Charge relay system" evidence="5">
    <location>
        <position position="282"/>
    </location>
</feature>
<evidence type="ECO:0000259" key="8">
    <source>
        <dbReference type="Pfam" id="PF00082"/>
    </source>
</evidence>
<dbReference type="InterPro" id="IPR022398">
    <property type="entry name" value="Peptidase_S8_His-AS"/>
</dbReference>
<dbReference type="PRINTS" id="PR00723">
    <property type="entry name" value="SUBTILISIN"/>
</dbReference>
<feature type="transmembrane region" description="Helical" evidence="7">
    <location>
        <begin position="841"/>
        <end position="862"/>
    </location>
</feature>
<evidence type="ECO:0000256" key="3">
    <source>
        <dbReference type="ARBA" id="ARBA00022801"/>
    </source>
</evidence>
<feature type="region of interest" description="Disordered" evidence="6">
    <location>
        <begin position="808"/>
        <end position="834"/>
    </location>
</feature>
<feature type="compositionally biased region" description="Acidic residues" evidence="6">
    <location>
        <begin position="808"/>
        <end position="824"/>
    </location>
</feature>
<evidence type="ECO:0000313" key="9">
    <source>
        <dbReference type="EMBL" id="GKT26652.1"/>
    </source>
</evidence>
<dbReference type="InterPro" id="IPR036852">
    <property type="entry name" value="Peptidase_S8/S53_dom_sf"/>
</dbReference>
<keyword evidence="2 5" id="KW-0645">Protease</keyword>
<dbReference type="InterPro" id="IPR023828">
    <property type="entry name" value="Peptidase_S8_Ser-AS"/>
</dbReference>
<keyword evidence="3 5" id="KW-0378">Hydrolase</keyword>
<sequence>MKLVPTPLSYHYRFSDPLYPRQWHLHPVEDYETNHVSTYTNISWEETNGYGNGVKVVIVDDGLHCDHPDLIMNYYPALSRNYIDIPTSNINKDNPTPMGRTSHGTSCAGLVASRGNTGICGVGVAPEASISGRRAIAPGTTVGNIANSLKDSCNEVDIFSNSWGSSTCSGSLCESQITFPQWSNAVDMCLRNGRGGKGSIYVFASGNERKFGGDSNLYSSLFPYAPHVAAVSIQGIVAPYSNPGSAVFIAAPSNGYTSDGKVVALTTTSGASGCTNSFGGTSGATPIVAGSMALLLEQNPSLDYREVLYVLQSSAQVIDPYFSDETSEKHVKRERLLANLGTPSEMDIPISDDHPPISKQYLLGVDDQGYFWRLRPNGAYHNRNYGYGLLHVPSLTRLSGLVRHGRIPSLDPHTMYYKTDPNVLHAALTPGIDISKPISWNTNLGVLAIPFSLRVSGSPSANSRFIAEYIKVGVNVSGVMDGIDQLLASLIIPSSLSTSSSPLNPILGDHIMPIGRKDPSTYLTADSFSLSASIFGTPLHFYSLSDVLSESDDEVFYLTFSSPLASSLSFDLSSASVSVFGYFQAGCFDIPFAKLFKMKDDDTDMRKVDELSGGVLKIGSDVSGSGSIDLEPFVNKKDFLSHFDQENCVDLSNDDPQLFYVCSNLISERVWRVVAVPISLEKENEEENGGNNSGSVIYGNNFNYNGSFSTGSNYRRSIFSSTTKSAGEYVIVSSSFSMDFGHLPNLYGTKFVEVKDNNSYITENEDNDPQRGGEQGEEENPGNNAANGDNIGDIHGIESMSDSSFEKVEDDVSSQILEEEESDNTQEKDSSSKSGITSGELFALLFAGLCLVFVIILIITYCKRKKRLKKDTPPDLRTYGSNEILYGYKRYGEEAEEVDSQCGIGYTMLDAQPPDLLV</sequence>
<dbReference type="EMBL" id="BQXS01012668">
    <property type="protein sequence ID" value="GKT26652.1"/>
    <property type="molecule type" value="Genomic_DNA"/>
</dbReference>
<protein>
    <submittedName>
        <fullName evidence="9">Peptidase S8, subtilisin-related like protein</fullName>
    </submittedName>
</protein>
<dbReference type="PROSITE" id="PS00137">
    <property type="entry name" value="SUBTILASE_HIS"/>
    <property type="match status" value="1"/>
</dbReference>
<comment type="similarity">
    <text evidence="1">Belongs to the peptidase S8 family. Furin subfamily.</text>
</comment>
<gene>
    <name evidence="9" type="ORF">ADUPG1_013433</name>
</gene>
<organism evidence="9 10">
    <name type="scientific">Aduncisulcus paluster</name>
    <dbReference type="NCBI Taxonomy" id="2918883"/>
    <lineage>
        <taxon>Eukaryota</taxon>
        <taxon>Metamonada</taxon>
        <taxon>Carpediemonas-like organisms</taxon>
        <taxon>Aduncisulcus</taxon>
    </lineage>
</organism>
<keyword evidence="7" id="KW-0812">Transmembrane</keyword>
<dbReference type="CDD" id="cd04059">
    <property type="entry name" value="Peptidases_S8_Protein_convertases_Kexins_Furin-like"/>
    <property type="match status" value="1"/>
</dbReference>
<dbReference type="PANTHER" id="PTHR42884">
    <property type="entry name" value="PROPROTEIN CONVERTASE SUBTILISIN/KEXIN-RELATED"/>
    <property type="match status" value="1"/>
</dbReference>
<evidence type="ECO:0000256" key="4">
    <source>
        <dbReference type="ARBA" id="ARBA00022825"/>
    </source>
</evidence>
<feature type="region of interest" description="Disordered" evidence="6">
    <location>
        <begin position="760"/>
        <end position="793"/>
    </location>
</feature>
<feature type="domain" description="Peptidase S8/S53" evidence="8">
    <location>
        <begin position="51"/>
        <end position="324"/>
    </location>
</feature>
<keyword evidence="4 5" id="KW-0720">Serine protease</keyword>
<keyword evidence="10" id="KW-1185">Reference proteome</keyword>
<accession>A0ABQ5K2Y2</accession>
<dbReference type="PROSITE" id="PS00136">
    <property type="entry name" value="SUBTILASE_ASP"/>
    <property type="match status" value="1"/>
</dbReference>
<evidence type="ECO:0000256" key="1">
    <source>
        <dbReference type="ARBA" id="ARBA00005325"/>
    </source>
</evidence>
<feature type="active site" description="Charge relay system" evidence="5">
    <location>
        <position position="60"/>
    </location>
</feature>
<evidence type="ECO:0000256" key="5">
    <source>
        <dbReference type="PROSITE-ProRule" id="PRU01240"/>
    </source>
</evidence>
<dbReference type="InterPro" id="IPR000209">
    <property type="entry name" value="Peptidase_S8/S53_dom"/>
</dbReference>
<evidence type="ECO:0000256" key="2">
    <source>
        <dbReference type="ARBA" id="ARBA00022670"/>
    </source>
</evidence>
<feature type="active site" description="Charge relay system" evidence="5">
    <location>
        <position position="103"/>
    </location>
</feature>
<dbReference type="Proteomes" id="UP001057375">
    <property type="component" value="Unassembled WGS sequence"/>
</dbReference>
<evidence type="ECO:0000256" key="6">
    <source>
        <dbReference type="SAM" id="MobiDB-lite"/>
    </source>
</evidence>
<dbReference type="PANTHER" id="PTHR42884:SF14">
    <property type="entry name" value="NEUROENDOCRINE CONVERTASE 1"/>
    <property type="match status" value="1"/>
</dbReference>
<dbReference type="PROSITE" id="PS00138">
    <property type="entry name" value="SUBTILASE_SER"/>
    <property type="match status" value="1"/>
</dbReference>
<evidence type="ECO:0000256" key="7">
    <source>
        <dbReference type="SAM" id="Phobius"/>
    </source>
</evidence>
<dbReference type="PROSITE" id="PS51892">
    <property type="entry name" value="SUBTILASE"/>
    <property type="match status" value="1"/>
</dbReference>
<keyword evidence="7" id="KW-1133">Transmembrane helix</keyword>
<dbReference type="Pfam" id="PF00082">
    <property type="entry name" value="Peptidase_S8"/>
    <property type="match status" value="1"/>
</dbReference>
<keyword evidence="7" id="KW-0472">Membrane</keyword>
<dbReference type="InterPro" id="IPR034182">
    <property type="entry name" value="Kexin/furin"/>
</dbReference>
<dbReference type="SUPFAM" id="SSF52743">
    <property type="entry name" value="Subtilisin-like"/>
    <property type="match status" value="1"/>
</dbReference>
<evidence type="ECO:0000313" key="10">
    <source>
        <dbReference type="Proteomes" id="UP001057375"/>
    </source>
</evidence>
<reference evidence="9" key="1">
    <citation type="submission" date="2022-03" db="EMBL/GenBank/DDBJ databases">
        <title>Draft genome sequence of Aduncisulcus paluster, a free-living microaerophilic Fornicata.</title>
        <authorList>
            <person name="Yuyama I."/>
            <person name="Kume K."/>
            <person name="Tamura T."/>
            <person name="Inagaki Y."/>
            <person name="Hashimoto T."/>
        </authorList>
    </citation>
    <scope>NUCLEOTIDE SEQUENCE</scope>
    <source>
        <strain evidence="9">NY0171</strain>
    </source>
</reference>
<name>A0ABQ5K2Y2_9EUKA</name>
<dbReference type="InterPro" id="IPR023827">
    <property type="entry name" value="Peptidase_S8_Asp-AS"/>
</dbReference>